<comment type="caution">
    <text evidence="3">The sequence shown here is derived from an EMBL/GenBank/DDBJ whole genome shotgun (WGS) entry which is preliminary data.</text>
</comment>
<gene>
    <name evidence="3" type="ORF">HMPREF1039_0537</name>
</gene>
<sequence length="328" mass="38432">MLKKMLSPQTEQPFFWIIVILLAVIAVYNWIISLLALILSIGAYLLTRKNSNERNLAMQQLLDSISQGVDQASTYAVQNLPIGIAIVDMQGTICWANSVFRDWVGELDAEQQLKQILPNLNLDKFWGKFGSFFETMRERQYRVVYKYLQTEEASEDNYLILYFEDISETETQKRNCLQTVPAFCDIEIDNMEEVSKGLSAVQQATLWTNVNNCLLDELTALGGFVRSYGNAKYFACLTHKALQTLQADNFSFLKKFVRFTQLIEFLLRLVWGLPPLRKKEWLQAEPILMNWRKKREPVWIWLWDAAVIRRWCMKRTVPRIFMEEKRVQ</sequence>
<evidence type="ECO:0000313" key="4">
    <source>
        <dbReference type="Proteomes" id="UP000004018"/>
    </source>
</evidence>
<dbReference type="Gene3D" id="3.30.450.20">
    <property type="entry name" value="PAS domain"/>
    <property type="match status" value="1"/>
</dbReference>
<dbReference type="InterPro" id="IPR000014">
    <property type="entry name" value="PAS"/>
</dbReference>
<accession>A0ABP2L2F8</accession>
<organism evidence="3 4">
    <name type="scientific">Megasphaera lornae</name>
    <dbReference type="NCBI Taxonomy" id="1000568"/>
    <lineage>
        <taxon>Bacteria</taxon>
        <taxon>Bacillati</taxon>
        <taxon>Bacillota</taxon>
        <taxon>Negativicutes</taxon>
        <taxon>Veillonellales</taxon>
        <taxon>Veillonellaceae</taxon>
        <taxon>Megasphaera</taxon>
    </lineage>
</organism>
<keyword evidence="1" id="KW-0812">Transmembrane</keyword>
<evidence type="ECO:0000259" key="2">
    <source>
        <dbReference type="Pfam" id="PF13188"/>
    </source>
</evidence>
<dbReference type="RefSeq" id="WP_007391659.1">
    <property type="nucleotide sequence ID" value="NZ_AFIJ01000039.1"/>
</dbReference>
<evidence type="ECO:0000313" key="3">
    <source>
        <dbReference type="EMBL" id="EGL39227.1"/>
    </source>
</evidence>
<dbReference type="EMBL" id="AFIJ01000039">
    <property type="protein sequence ID" value="EGL39227.1"/>
    <property type="molecule type" value="Genomic_DNA"/>
</dbReference>
<dbReference type="Pfam" id="PF24898">
    <property type="entry name" value="GGDEF_GdpP"/>
    <property type="match status" value="1"/>
</dbReference>
<feature type="domain" description="PAS" evidence="2">
    <location>
        <begin position="76"/>
        <end position="128"/>
    </location>
</feature>
<name>A0ABP2L2F8_9FIRM</name>
<keyword evidence="1" id="KW-1133">Transmembrane helix</keyword>
<feature type="transmembrane region" description="Helical" evidence="1">
    <location>
        <begin position="14"/>
        <end position="46"/>
    </location>
</feature>
<keyword evidence="1" id="KW-0472">Membrane</keyword>
<proteinExistence type="predicted"/>
<dbReference type="Pfam" id="PF13188">
    <property type="entry name" value="PAS_8"/>
    <property type="match status" value="1"/>
</dbReference>
<protein>
    <recommendedName>
        <fullName evidence="2">PAS domain-containing protein</fullName>
    </recommendedName>
</protein>
<evidence type="ECO:0000256" key="1">
    <source>
        <dbReference type="SAM" id="Phobius"/>
    </source>
</evidence>
<keyword evidence="4" id="KW-1185">Reference proteome</keyword>
<reference evidence="3 4" key="1">
    <citation type="submission" date="2011-04" db="EMBL/GenBank/DDBJ databases">
        <authorList>
            <person name="Harkins D.M."/>
            <person name="Madupu R."/>
            <person name="Durkin A.S."/>
            <person name="Torralba M."/>
            <person name="Methe B."/>
            <person name="Sutton G.G."/>
            <person name="Nelson K.E."/>
        </authorList>
    </citation>
    <scope>NUCLEOTIDE SEQUENCE [LARGE SCALE GENOMIC DNA]</scope>
    <source>
        <strain evidence="3 4">UPII 199-6</strain>
    </source>
</reference>
<dbReference type="Proteomes" id="UP000004018">
    <property type="component" value="Unassembled WGS sequence"/>
</dbReference>